<protein>
    <submittedName>
        <fullName evidence="2">HET-domain-containing protein</fullName>
    </submittedName>
</protein>
<dbReference type="PANTHER" id="PTHR33112:SF1">
    <property type="entry name" value="HETEROKARYON INCOMPATIBILITY DOMAIN-CONTAINING PROTEIN"/>
    <property type="match status" value="1"/>
</dbReference>
<dbReference type="InterPro" id="IPR010730">
    <property type="entry name" value="HET"/>
</dbReference>
<evidence type="ECO:0000313" key="2">
    <source>
        <dbReference type="EMBL" id="KAK4176787.1"/>
    </source>
</evidence>
<organism evidence="2 3">
    <name type="scientific">Triangularia setosa</name>
    <dbReference type="NCBI Taxonomy" id="2587417"/>
    <lineage>
        <taxon>Eukaryota</taxon>
        <taxon>Fungi</taxon>
        <taxon>Dikarya</taxon>
        <taxon>Ascomycota</taxon>
        <taxon>Pezizomycotina</taxon>
        <taxon>Sordariomycetes</taxon>
        <taxon>Sordariomycetidae</taxon>
        <taxon>Sordariales</taxon>
        <taxon>Podosporaceae</taxon>
        <taxon>Triangularia</taxon>
    </lineage>
</organism>
<reference evidence="2" key="2">
    <citation type="submission" date="2023-05" db="EMBL/GenBank/DDBJ databases">
        <authorList>
            <consortium name="Lawrence Berkeley National Laboratory"/>
            <person name="Steindorff A."/>
            <person name="Hensen N."/>
            <person name="Bonometti L."/>
            <person name="Westerberg I."/>
            <person name="Brannstrom I.O."/>
            <person name="Guillou S."/>
            <person name="Cros-Aarteil S."/>
            <person name="Calhoun S."/>
            <person name="Haridas S."/>
            <person name="Kuo A."/>
            <person name="Mondo S."/>
            <person name="Pangilinan J."/>
            <person name="Riley R."/>
            <person name="Labutti K."/>
            <person name="Andreopoulos B."/>
            <person name="Lipzen A."/>
            <person name="Chen C."/>
            <person name="Yanf M."/>
            <person name="Daum C."/>
            <person name="Ng V."/>
            <person name="Clum A."/>
            <person name="Ohm R."/>
            <person name="Martin F."/>
            <person name="Silar P."/>
            <person name="Natvig D."/>
            <person name="Lalanne C."/>
            <person name="Gautier V."/>
            <person name="Ament-Velasquez S.L."/>
            <person name="Kruys A."/>
            <person name="Hutchinson M.I."/>
            <person name="Powell A.J."/>
            <person name="Barry K."/>
            <person name="Miller A.N."/>
            <person name="Grigoriev I.V."/>
            <person name="Debuchy R."/>
            <person name="Gladieux P."/>
            <person name="Thoren M.H."/>
            <person name="Johannesson H."/>
        </authorList>
    </citation>
    <scope>NUCLEOTIDE SEQUENCE</scope>
    <source>
        <strain evidence="2">CBS 892.96</strain>
    </source>
</reference>
<comment type="caution">
    <text evidence="2">The sequence shown here is derived from an EMBL/GenBank/DDBJ whole genome shotgun (WGS) entry which is preliminary data.</text>
</comment>
<dbReference type="AlphaFoldDB" id="A0AAN6WA05"/>
<dbReference type="PANTHER" id="PTHR33112">
    <property type="entry name" value="DOMAIN PROTEIN, PUTATIVE-RELATED"/>
    <property type="match status" value="1"/>
</dbReference>
<dbReference type="EMBL" id="MU866185">
    <property type="protein sequence ID" value="KAK4176787.1"/>
    <property type="molecule type" value="Genomic_DNA"/>
</dbReference>
<dbReference type="Proteomes" id="UP001302321">
    <property type="component" value="Unassembled WGS sequence"/>
</dbReference>
<evidence type="ECO:0000259" key="1">
    <source>
        <dbReference type="Pfam" id="PF06985"/>
    </source>
</evidence>
<gene>
    <name evidence="2" type="ORF">QBC36DRAFT_351578</name>
</gene>
<feature type="domain" description="Heterokaryon incompatibility" evidence="1">
    <location>
        <begin position="209"/>
        <end position="304"/>
    </location>
</feature>
<accession>A0AAN6WA05</accession>
<reference evidence="2" key="1">
    <citation type="journal article" date="2023" name="Mol. Phylogenet. Evol.">
        <title>Genome-scale phylogeny and comparative genomics of the fungal order Sordariales.</title>
        <authorList>
            <person name="Hensen N."/>
            <person name="Bonometti L."/>
            <person name="Westerberg I."/>
            <person name="Brannstrom I.O."/>
            <person name="Guillou S."/>
            <person name="Cros-Aarteil S."/>
            <person name="Calhoun S."/>
            <person name="Haridas S."/>
            <person name="Kuo A."/>
            <person name="Mondo S."/>
            <person name="Pangilinan J."/>
            <person name="Riley R."/>
            <person name="LaButti K."/>
            <person name="Andreopoulos B."/>
            <person name="Lipzen A."/>
            <person name="Chen C."/>
            <person name="Yan M."/>
            <person name="Daum C."/>
            <person name="Ng V."/>
            <person name="Clum A."/>
            <person name="Steindorff A."/>
            <person name="Ohm R.A."/>
            <person name="Martin F."/>
            <person name="Silar P."/>
            <person name="Natvig D.O."/>
            <person name="Lalanne C."/>
            <person name="Gautier V."/>
            <person name="Ament-Velasquez S.L."/>
            <person name="Kruys A."/>
            <person name="Hutchinson M.I."/>
            <person name="Powell A.J."/>
            <person name="Barry K."/>
            <person name="Miller A.N."/>
            <person name="Grigoriev I.V."/>
            <person name="Debuchy R."/>
            <person name="Gladieux P."/>
            <person name="Hiltunen Thoren M."/>
            <person name="Johannesson H."/>
        </authorList>
    </citation>
    <scope>NUCLEOTIDE SEQUENCE</scope>
    <source>
        <strain evidence="2">CBS 892.96</strain>
    </source>
</reference>
<proteinExistence type="predicted"/>
<keyword evidence="3" id="KW-1185">Reference proteome</keyword>
<evidence type="ECO:0000313" key="3">
    <source>
        <dbReference type="Proteomes" id="UP001302321"/>
    </source>
</evidence>
<name>A0AAN6WA05_9PEZI</name>
<dbReference type="Pfam" id="PF06985">
    <property type="entry name" value="HET"/>
    <property type="match status" value="1"/>
</dbReference>
<sequence length="561" mass="63567">MEPLPVETAGMDFLQNLCSSCQRLNASLAARETDPDQIPRRGWQVLSLPVGKRPQNSSCDFVDSSSTWHQLLADNTDYMSDYSIDVGFIHSTQFVWESFRAGVVAHIPATDLSSPIVRSIEPAAIDWGSLNCWISHCQSSHAECTKADPRSDGLPYLYLIDCVQGLVVRVKRKRNISNAQLRLGPQTRRKAPVEGSWPEGSFSVLDALLTIQDAIRVVRELSLRYLWVDKYCINQADVEEKRLILRNMDQIYEHATATIVAIHGDNDKAGLPDVSTVLRKPQPQVQTQGVVQNSTWATPGWTYQESRLSCRCLFFTENQVYHVCKKTTRSEVIAQEGDSCWISFGLNAAGLNAALYAGENTMSTDFIHDRFAFSKRQLTKESDILDAFRGILNRSPFVTFWGLPIKLRNSKLNAHAEQDKDAPQRRRPGFPSWIWTSVVGEIFNLGRGHQSVLGSYLSGEADVNTNGESPIHIWLSLQHNWVSLDKIVELCRSNVLPEEAVILLYWNDYQKAKKRRFILMLLVWIEDGVAQRKGILGDYRSEYDADVLEKVPKYRRTFILT</sequence>